<gene>
    <name evidence="2" type="ORF">L0U89_16150</name>
</gene>
<feature type="transmembrane region" description="Helical" evidence="1">
    <location>
        <begin position="457"/>
        <end position="474"/>
    </location>
</feature>
<protein>
    <recommendedName>
        <fullName evidence="4">Oligosaccharide repeat unit polymerase</fullName>
    </recommendedName>
</protein>
<evidence type="ECO:0000256" key="1">
    <source>
        <dbReference type="SAM" id="Phobius"/>
    </source>
</evidence>
<evidence type="ECO:0000313" key="3">
    <source>
        <dbReference type="Proteomes" id="UP001201449"/>
    </source>
</evidence>
<feature type="transmembrane region" description="Helical" evidence="1">
    <location>
        <begin position="154"/>
        <end position="174"/>
    </location>
</feature>
<feature type="transmembrane region" description="Helical" evidence="1">
    <location>
        <begin position="401"/>
        <end position="421"/>
    </location>
</feature>
<feature type="transmembrane region" description="Helical" evidence="1">
    <location>
        <begin position="21"/>
        <end position="39"/>
    </location>
</feature>
<feature type="transmembrane region" description="Helical" evidence="1">
    <location>
        <begin position="45"/>
        <end position="64"/>
    </location>
</feature>
<feature type="transmembrane region" description="Helical" evidence="1">
    <location>
        <begin position="276"/>
        <end position="293"/>
    </location>
</feature>
<accession>A0ABS9BX06</accession>
<feature type="transmembrane region" description="Helical" evidence="1">
    <location>
        <begin position="114"/>
        <end position="133"/>
    </location>
</feature>
<name>A0ABS9BX06_9BACT</name>
<comment type="caution">
    <text evidence="2">The sequence shown here is derived from an EMBL/GenBank/DDBJ whole genome shotgun (WGS) entry which is preliminary data.</text>
</comment>
<keyword evidence="3" id="KW-1185">Reference proteome</keyword>
<evidence type="ECO:0000313" key="2">
    <source>
        <dbReference type="EMBL" id="MCF1752593.1"/>
    </source>
</evidence>
<dbReference type="Proteomes" id="UP001201449">
    <property type="component" value="Unassembled WGS sequence"/>
</dbReference>
<sequence>MASPKDISENQRKISIKVRKGVFVYAIFFGLLLFLKPGFNSNLDFESIGNYLIIFFIALMLFLYSQSKSNSNWFRIDFLFLIGFSIVHFQWPAMFALSGISPENIARVWVNSNYVNYGVWLSVIGIISWMIGYNWSKPVEIEKDKIESFDTKKLVFLAYASFFLFLAFAGKDYLTGGVYKGTGGSAAGEGISVYIRLVFFVSIILLTVLEITSKAKSYQGNLFKWFLTLNKGYLLLTTLFVLLFLSVGDRSEPIGLVIVGLVFVGTYVRPVRLREFLLLFIVGALVMTLISLGRSESTGIGLLTEGFSKFEFTSGYDVTLELANSVRTLYMSLSNVPSNTGFFYGQLWLGDILSPLPFAQSLLLSVSNIKAHELGSAGYITYLTFGSNPQSGEGTSLIGDIYLNFGSLGVVFFMFLFGMMLKKITNASFQCLDMKWVIGFGVMASLCFYISRSGLFVSTRSMVWALAFFVFFVTRMKK</sequence>
<organism evidence="2 3">
    <name type="scientific">Mariniradius sediminis</name>
    <dbReference type="NCBI Taxonomy" id="2909237"/>
    <lineage>
        <taxon>Bacteria</taxon>
        <taxon>Pseudomonadati</taxon>
        <taxon>Bacteroidota</taxon>
        <taxon>Cytophagia</taxon>
        <taxon>Cytophagales</taxon>
        <taxon>Cyclobacteriaceae</taxon>
        <taxon>Mariniradius</taxon>
    </lineage>
</organism>
<keyword evidence="1" id="KW-1133">Transmembrane helix</keyword>
<dbReference type="RefSeq" id="WP_234862461.1">
    <property type="nucleotide sequence ID" value="NZ_JAKEVZ010000013.1"/>
</dbReference>
<feature type="transmembrane region" description="Helical" evidence="1">
    <location>
        <begin position="76"/>
        <end position="94"/>
    </location>
</feature>
<evidence type="ECO:0008006" key="4">
    <source>
        <dbReference type="Google" id="ProtNLM"/>
    </source>
</evidence>
<feature type="transmembrane region" description="Helical" evidence="1">
    <location>
        <begin position="194"/>
        <end position="213"/>
    </location>
</feature>
<keyword evidence="1" id="KW-0472">Membrane</keyword>
<feature type="transmembrane region" description="Helical" evidence="1">
    <location>
        <begin position="433"/>
        <end position="451"/>
    </location>
</feature>
<proteinExistence type="predicted"/>
<feature type="transmembrane region" description="Helical" evidence="1">
    <location>
        <begin position="225"/>
        <end position="247"/>
    </location>
</feature>
<reference evidence="2 3" key="1">
    <citation type="submission" date="2022-01" db="EMBL/GenBank/DDBJ databases">
        <title>Mariniradius saccharolyticus sp. nov., isolated from sediment of a river.</title>
        <authorList>
            <person name="Liu H."/>
        </authorList>
    </citation>
    <scope>NUCLEOTIDE SEQUENCE [LARGE SCALE GENOMIC DNA]</scope>
    <source>
        <strain evidence="2 3">RY-2</strain>
    </source>
</reference>
<dbReference type="EMBL" id="JAKEVZ010000013">
    <property type="protein sequence ID" value="MCF1752593.1"/>
    <property type="molecule type" value="Genomic_DNA"/>
</dbReference>
<feature type="transmembrane region" description="Helical" evidence="1">
    <location>
        <begin position="253"/>
        <end position="269"/>
    </location>
</feature>
<keyword evidence="1" id="KW-0812">Transmembrane</keyword>